<protein>
    <submittedName>
        <fullName evidence="2">TatD family hydrolase</fullName>
    </submittedName>
</protein>
<keyword evidence="1" id="KW-0479">Metal-binding</keyword>
<name>A0ABV4UVU9_9BACL</name>
<comment type="similarity">
    <text evidence="1">Belongs to the metallo-dependent hydrolases superfamily.</text>
</comment>
<keyword evidence="3" id="KW-1185">Reference proteome</keyword>
<dbReference type="Pfam" id="PF01026">
    <property type="entry name" value="TatD_DNase"/>
    <property type="match status" value="1"/>
</dbReference>
<evidence type="ECO:0000256" key="1">
    <source>
        <dbReference type="PIRNR" id="PIRNR005295"/>
    </source>
</evidence>
<dbReference type="SUPFAM" id="SSF51556">
    <property type="entry name" value="Metallo-dependent hydrolases"/>
    <property type="match status" value="1"/>
</dbReference>
<dbReference type="PIRSF" id="PIRSF005295">
    <property type="entry name" value="UCP005295_TatD"/>
    <property type="match status" value="1"/>
</dbReference>
<dbReference type="PANTHER" id="PTHR42658:SF1">
    <property type="entry name" value="HYDROLASE TATD"/>
    <property type="match status" value="1"/>
</dbReference>
<organism evidence="2 3">
    <name type="scientific">Paenibacillus oleatilyticus</name>
    <dbReference type="NCBI Taxonomy" id="2594886"/>
    <lineage>
        <taxon>Bacteria</taxon>
        <taxon>Bacillati</taxon>
        <taxon>Bacillota</taxon>
        <taxon>Bacilli</taxon>
        <taxon>Bacillales</taxon>
        <taxon>Paenibacillaceae</taxon>
        <taxon>Paenibacillus</taxon>
    </lineage>
</organism>
<gene>
    <name evidence="2" type="ORF">ACEU3E_00190</name>
</gene>
<dbReference type="RefSeq" id="WP_373947715.1">
    <property type="nucleotide sequence ID" value="NZ_JBHDLN010000001.1"/>
</dbReference>
<accession>A0ABV4UVU9</accession>
<keyword evidence="1 2" id="KW-0378">Hydrolase</keyword>
<dbReference type="Gene3D" id="3.20.20.140">
    <property type="entry name" value="Metal-dependent hydrolases"/>
    <property type="match status" value="1"/>
</dbReference>
<evidence type="ECO:0000313" key="2">
    <source>
        <dbReference type="EMBL" id="MFB0840580.1"/>
    </source>
</evidence>
<sequence>MMKFFDPHIHCYSRTTDDYERMSLSGVQAVVEPSFWLGSERRYPESYFDYFRHILEFEPKRAKEYGIDHFSCVAMNPKEANNLELAHRVIDGLQEYYRHERCLAVGEVGFDLITDAEEEIMRRQLLMAKEMNMLVMVHTPHRNKREGTERTIQVLKEVNLDPDQVLIDHNNLETIDLSIAYGGWSGMTIYPTKVSPEIAIEIFDRYGTERMMINSAADWGPANPLSIVKTALEMRKKEYGEDVIQQLVWDNPIRFYSQSGKLRLGEWIKEKQG</sequence>
<dbReference type="InterPro" id="IPR032466">
    <property type="entry name" value="Metal_Hydrolase"/>
</dbReference>
<evidence type="ECO:0000313" key="3">
    <source>
        <dbReference type="Proteomes" id="UP001575622"/>
    </source>
</evidence>
<dbReference type="Proteomes" id="UP001575622">
    <property type="component" value="Unassembled WGS sequence"/>
</dbReference>
<reference evidence="2 3" key="1">
    <citation type="submission" date="2024-09" db="EMBL/GenBank/DDBJ databases">
        <authorList>
            <person name="Makale K.P.P."/>
            <person name="Makhzoum A."/>
            <person name="Rantong G."/>
            <person name="Rahube T.O."/>
        </authorList>
    </citation>
    <scope>NUCLEOTIDE SEQUENCE [LARGE SCALE GENOMIC DNA]</scope>
    <source>
        <strain evidence="2 3">KM_D13</strain>
    </source>
</reference>
<dbReference type="InterPro" id="IPR012022">
    <property type="entry name" value="UCP005295"/>
</dbReference>
<comment type="caution">
    <text evidence="2">The sequence shown here is derived from an EMBL/GenBank/DDBJ whole genome shotgun (WGS) entry which is preliminary data.</text>
</comment>
<dbReference type="InterPro" id="IPR001130">
    <property type="entry name" value="TatD-like"/>
</dbReference>
<dbReference type="PANTHER" id="PTHR42658">
    <property type="entry name" value="HYDROLASE TATD"/>
    <property type="match status" value="1"/>
</dbReference>
<dbReference type="EMBL" id="JBHDLN010000001">
    <property type="protein sequence ID" value="MFB0840580.1"/>
    <property type="molecule type" value="Genomic_DNA"/>
</dbReference>
<dbReference type="GO" id="GO:0016787">
    <property type="term" value="F:hydrolase activity"/>
    <property type="evidence" value="ECO:0007669"/>
    <property type="project" value="UniProtKB-KW"/>
</dbReference>
<proteinExistence type="inferred from homology"/>